<dbReference type="FunFam" id="1.20.1070.10:FF:000190">
    <property type="entry name" value="Vasopressin V2 receptor"/>
    <property type="match status" value="1"/>
</dbReference>
<dbReference type="PRINTS" id="PR00237">
    <property type="entry name" value="GPCRRHODOPSN"/>
</dbReference>
<feature type="compositionally biased region" description="Low complexity" evidence="19">
    <location>
        <begin position="378"/>
        <end position="394"/>
    </location>
</feature>
<feature type="transmembrane region" description="Helical" evidence="18">
    <location>
        <begin position="103"/>
        <end position="123"/>
    </location>
</feature>
<evidence type="ECO:0000256" key="13">
    <source>
        <dbReference type="ARBA" id="ARBA00029706"/>
    </source>
</evidence>
<dbReference type="CDD" id="cd15388">
    <property type="entry name" value="7tmA_V2R"/>
    <property type="match status" value="1"/>
</dbReference>
<dbReference type="PROSITE" id="PS00237">
    <property type="entry name" value="G_PROTEIN_RECEP_F1_1"/>
    <property type="match status" value="1"/>
</dbReference>
<dbReference type="GO" id="GO:0045907">
    <property type="term" value="P:positive regulation of vasoconstriction"/>
    <property type="evidence" value="ECO:0007669"/>
    <property type="project" value="TreeGrafter"/>
</dbReference>
<feature type="transmembrane region" description="Helical" evidence="18">
    <location>
        <begin position="143"/>
        <end position="161"/>
    </location>
</feature>
<dbReference type="GO" id="GO:0042277">
    <property type="term" value="F:peptide binding"/>
    <property type="evidence" value="ECO:0007669"/>
    <property type="project" value="TreeGrafter"/>
</dbReference>
<keyword evidence="22" id="KW-1185">Reference proteome</keyword>
<keyword evidence="9 18" id="KW-0675">Receptor</keyword>
<keyword evidence="6 18" id="KW-0297">G-protein coupled receptor</keyword>
<dbReference type="PRINTS" id="PR00896">
    <property type="entry name" value="VASOPRESSINR"/>
</dbReference>
<dbReference type="Pfam" id="PF00001">
    <property type="entry name" value="7tm_1"/>
    <property type="match status" value="1"/>
</dbReference>
<evidence type="ECO:0000256" key="2">
    <source>
        <dbReference type="ARBA" id="ARBA00014011"/>
    </source>
</evidence>
<evidence type="ECO:0000313" key="22">
    <source>
        <dbReference type="Proteomes" id="UP000886611"/>
    </source>
</evidence>
<sequence length="394" mass="44736">MGNHSWLKSDLHHSISGSYISGSSANSFPNQNSNFSDMYAYSNSTQQMPSLTPSALPKHRDKDLAKAEIAILAAIMILAAVGNTFVLVILVRRRKHNAPMHVFMVNLCIADLVVAFFQVLPQLLWDITEHFMGPDVLCRTIKYLQIVGMFASSYMIVAMTFDRHQAICHPMWTFQKRGARWNIPITMAWSLSLLLSLPQIFIFSKTKKDSGQMDCWGHFVEPWGLKAYITWMTIMVFIGPTIIIAVFQIRIFKEIHENIYLKSERVSAEIKKNKLTIEMEKKPSGVSKAMSKTIKMTLVIVLVYIICWAPFFIVQLWAAWDPNAPTQSIPFTIIMLLASLNSCTNPWIYTAFSSSVSKELIRLLCCRQWARRKNSIPDDSSTTGTSTTAKDTIY</sequence>
<keyword evidence="10 18" id="KW-0325">Glycoprotein</keyword>
<evidence type="ECO:0000256" key="3">
    <source>
        <dbReference type="ARBA" id="ARBA00022475"/>
    </source>
</evidence>
<evidence type="ECO:0000256" key="6">
    <source>
        <dbReference type="ARBA" id="ARBA00023040"/>
    </source>
</evidence>
<dbReference type="GO" id="GO:0001992">
    <property type="term" value="P:regulation of systemic arterial blood pressure by vasopressin"/>
    <property type="evidence" value="ECO:0007669"/>
    <property type="project" value="TreeGrafter"/>
</dbReference>
<feature type="transmembrane region" description="Helical" evidence="18">
    <location>
        <begin position="297"/>
        <end position="317"/>
    </location>
</feature>
<evidence type="ECO:0000256" key="16">
    <source>
        <dbReference type="ARBA" id="ARBA00045632"/>
    </source>
</evidence>
<keyword evidence="5 18" id="KW-1133">Transmembrane helix</keyword>
<evidence type="ECO:0000256" key="9">
    <source>
        <dbReference type="ARBA" id="ARBA00023170"/>
    </source>
</evidence>
<evidence type="ECO:0000256" key="11">
    <source>
        <dbReference type="ARBA" id="ARBA00023224"/>
    </source>
</evidence>
<evidence type="ECO:0000256" key="10">
    <source>
        <dbReference type="ARBA" id="ARBA00023180"/>
    </source>
</evidence>
<dbReference type="GO" id="GO:0005000">
    <property type="term" value="F:vasopressin receptor activity"/>
    <property type="evidence" value="ECO:0007669"/>
    <property type="project" value="InterPro"/>
</dbReference>
<dbReference type="SMART" id="SM01381">
    <property type="entry name" value="7TM_GPCR_Srsx"/>
    <property type="match status" value="1"/>
</dbReference>
<feature type="region of interest" description="Disordered" evidence="19">
    <location>
        <begin position="375"/>
        <end position="394"/>
    </location>
</feature>
<keyword evidence="11 18" id="KW-0807">Transducer</keyword>
<dbReference type="SUPFAM" id="SSF81321">
    <property type="entry name" value="Family A G protein-coupled receptor-like"/>
    <property type="match status" value="1"/>
</dbReference>
<comment type="subunit">
    <text evidence="17">Interacts with ARRDC4. Identified in a complex containing at least ARRDC4, V2R and HGS. Interacts with TMEM147.</text>
</comment>
<reference evidence="21 22" key="1">
    <citation type="journal article" date="2021" name="Cell">
        <title>Tracing the genetic footprints of vertebrate landing in non-teleost ray-finned fishes.</title>
        <authorList>
            <person name="Bi X."/>
            <person name="Wang K."/>
            <person name="Yang L."/>
            <person name="Pan H."/>
            <person name="Jiang H."/>
            <person name="Wei Q."/>
            <person name="Fang M."/>
            <person name="Yu H."/>
            <person name="Zhu C."/>
            <person name="Cai Y."/>
            <person name="He Y."/>
            <person name="Gan X."/>
            <person name="Zeng H."/>
            <person name="Yu D."/>
            <person name="Zhu Y."/>
            <person name="Jiang H."/>
            <person name="Qiu Q."/>
            <person name="Yang H."/>
            <person name="Zhang Y.E."/>
            <person name="Wang W."/>
            <person name="Zhu M."/>
            <person name="He S."/>
            <person name="Zhang G."/>
        </authorList>
    </citation>
    <scope>NUCLEOTIDE SEQUENCE [LARGE SCALE GENOMIC DNA]</scope>
    <source>
        <strain evidence="21">Bchr_013</strain>
    </source>
</reference>
<dbReference type="Gene3D" id="1.20.1070.10">
    <property type="entry name" value="Rhodopsin 7-helix transmembrane proteins"/>
    <property type="match status" value="1"/>
</dbReference>
<evidence type="ECO:0000256" key="12">
    <source>
        <dbReference type="ARBA" id="ARBA00023288"/>
    </source>
</evidence>
<feature type="domain" description="G-protein coupled receptors family 1 profile" evidence="20">
    <location>
        <begin position="82"/>
        <end position="349"/>
    </location>
</feature>
<feature type="non-terminal residue" evidence="21">
    <location>
        <position position="1"/>
    </location>
</feature>
<dbReference type="EMBL" id="JAATIS010009265">
    <property type="protein sequence ID" value="KAG2455786.1"/>
    <property type="molecule type" value="Genomic_DNA"/>
</dbReference>
<evidence type="ECO:0000256" key="5">
    <source>
        <dbReference type="ARBA" id="ARBA00022989"/>
    </source>
</evidence>
<evidence type="ECO:0000256" key="8">
    <source>
        <dbReference type="ARBA" id="ARBA00023139"/>
    </source>
</evidence>
<dbReference type="InterPro" id="IPR000276">
    <property type="entry name" value="GPCR_Rhodpsn"/>
</dbReference>
<evidence type="ECO:0000256" key="1">
    <source>
        <dbReference type="ARBA" id="ARBA00004651"/>
    </source>
</evidence>
<dbReference type="PROSITE" id="PS50262">
    <property type="entry name" value="G_PROTEIN_RECEP_F1_2"/>
    <property type="match status" value="1"/>
</dbReference>
<keyword evidence="12" id="KW-0449">Lipoprotein</keyword>
<feature type="transmembrane region" description="Helical" evidence="18">
    <location>
        <begin position="181"/>
        <end position="203"/>
    </location>
</feature>
<keyword evidence="3" id="KW-1003">Cell membrane</keyword>
<comment type="similarity">
    <text evidence="18">Belongs to the G-protein coupled receptor 1 family. Vasopressin/oxytocin receptor subfamily.</text>
</comment>
<evidence type="ECO:0000259" key="20">
    <source>
        <dbReference type="PROSITE" id="PS50262"/>
    </source>
</evidence>
<dbReference type="GO" id="GO:0032870">
    <property type="term" value="P:cellular response to hormone stimulus"/>
    <property type="evidence" value="ECO:0007669"/>
    <property type="project" value="TreeGrafter"/>
</dbReference>
<name>A0A8X8BHU1_POLSE</name>
<gene>
    <name evidence="21" type="primary">Avpr2</name>
    <name evidence="21" type="ORF">GTO96_0007380</name>
</gene>
<accession>A0A8X8BHU1</accession>
<evidence type="ECO:0000256" key="19">
    <source>
        <dbReference type="SAM" id="MobiDB-lite"/>
    </source>
</evidence>
<dbReference type="OrthoDB" id="5987909at2759"/>
<evidence type="ECO:0000256" key="4">
    <source>
        <dbReference type="ARBA" id="ARBA00022692"/>
    </source>
</evidence>
<comment type="caution">
    <text evidence="21">The sequence shown here is derived from an EMBL/GenBank/DDBJ whole genome shotgun (WGS) entry which is preliminary data.</text>
</comment>
<dbReference type="InterPro" id="IPR017452">
    <property type="entry name" value="GPCR_Rhodpsn_7TM"/>
</dbReference>
<evidence type="ECO:0000256" key="15">
    <source>
        <dbReference type="ARBA" id="ARBA00032198"/>
    </source>
</evidence>
<proteinExistence type="inferred from homology"/>
<organism evidence="21 22">
    <name type="scientific">Polypterus senegalus</name>
    <name type="common">Senegal bichir</name>
    <dbReference type="NCBI Taxonomy" id="55291"/>
    <lineage>
        <taxon>Eukaryota</taxon>
        <taxon>Metazoa</taxon>
        <taxon>Chordata</taxon>
        <taxon>Craniata</taxon>
        <taxon>Vertebrata</taxon>
        <taxon>Euteleostomi</taxon>
        <taxon>Actinopterygii</taxon>
        <taxon>Polypteriformes</taxon>
        <taxon>Polypteridae</taxon>
        <taxon>Polypterus</taxon>
    </lineage>
</organism>
<dbReference type="PANTHER" id="PTHR24241">
    <property type="entry name" value="NEUROPEPTIDE RECEPTOR-RELATED G-PROTEIN COUPLED RECEPTOR"/>
    <property type="match status" value="1"/>
</dbReference>
<dbReference type="Proteomes" id="UP000886611">
    <property type="component" value="Unassembled WGS sequence"/>
</dbReference>
<evidence type="ECO:0000256" key="18">
    <source>
        <dbReference type="RuleBase" id="RU046427"/>
    </source>
</evidence>
<evidence type="ECO:0000256" key="7">
    <source>
        <dbReference type="ARBA" id="ARBA00023136"/>
    </source>
</evidence>
<comment type="function">
    <text evidence="16">Receptor for arginine vasopressin. The activity of this receptor is mediated by G proteins which activate adenylate cyclase. Involved in renal water reabsorption.</text>
</comment>
<keyword evidence="4 18" id="KW-0812">Transmembrane</keyword>
<dbReference type="InterPro" id="IPR001817">
    <property type="entry name" value="Vasoprsn_rcpt"/>
</dbReference>
<evidence type="ECO:0000313" key="21">
    <source>
        <dbReference type="EMBL" id="KAG2455786.1"/>
    </source>
</evidence>
<feature type="non-terminal residue" evidence="21">
    <location>
        <position position="394"/>
    </location>
</feature>
<dbReference type="AlphaFoldDB" id="A0A8X8BHU1"/>
<feature type="transmembrane region" description="Helical" evidence="18">
    <location>
        <begin position="329"/>
        <end position="352"/>
    </location>
</feature>
<evidence type="ECO:0000256" key="14">
    <source>
        <dbReference type="ARBA" id="ARBA00031479"/>
    </source>
</evidence>
<dbReference type="PANTHER" id="PTHR24241:SF20">
    <property type="entry name" value="VASOPRESSIN V2 RECEPTOR"/>
    <property type="match status" value="1"/>
</dbReference>
<keyword evidence="7 18" id="KW-0472">Membrane</keyword>
<feature type="transmembrane region" description="Helical" evidence="18">
    <location>
        <begin position="69"/>
        <end position="91"/>
    </location>
</feature>
<comment type="subcellular location">
    <subcellularLocation>
        <location evidence="1 18">Cell membrane</location>
        <topology evidence="1 18">Multi-pass membrane protein</topology>
    </subcellularLocation>
</comment>
<protein>
    <recommendedName>
        <fullName evidence="2">Vasopressin V2 receptor</fullName>
    </recommendedName>
    <alternativeName>
        <fullName evidence="13">AVPR V2</fullName>
    </alternativeName>
    <alternativeName>
        <fullName evidence="15">Antidiuretic hormone receptor</fullName>
    </alternativeName>
    <alternativeName>
        <fullName evidence="14">Renal-type arginine vasopressin receptor</fullName>
    </alternativeName>
</protein>
<evidence type="ECO:0000256" key="17">
    <source>
        <dbReference type="ARBA" id="ARBA00046856"/>
    </source>
</evidence>
<feature type="transmembrane region" description="Helical" evidence="18">
    <location>
        <begin position="228"/>
        <end position="252"/>
    </location>
</feature>
<dbReference type="GO" id="GO:0005886">
    <property type="term" value="C:plasma membrane"/>
    <property type="evidence" value="ECO:0007669"/>
    <property type="project" value="UniProtKB-SubCell"/>
</dbReference>
<keyword evidence="8" id="KW-0564">Palmitate</keyword>